<evidence type="ECO:0000256" key="6">
    <source>
        <dbReference type="ARBA" id="ARBA00038046"/>
    </source>
</evidence>
<feature type="transmembrane region" description="Helical" evidence="7">
    <location>
        <begin position="988"/>
        <end position="1018"/>
    </location>
</feature>
<dbReference type="PANTHER" id="PTHR45951:SF7">
    <property type="entry name" value="SSD DOMAIN-CONTAINING PROTEIN"/>
    <property type="match status" value="1"/>
</dbReference>
<feature type="transmembrane region" description="Helical" evidence="7">
    <location>
        <begin position="414"/>
        <end position="437"/>
    </location>
</feature>
<feature type="transmembrane region" description="Helical" evidence="7">
    <location>
        <begin position="358"/>
        <end position="379"/>
    </location>
</feature>
<feature type="transmembrane region" description="Helical" evidence="7">
    <location>
        <begin position="922"/>
        <end position="943"/>
    </location>
</feature>
<organism evidence="9 10">
    <name type="scientific">Ridgeia piscesae</name>
    <name type="common">Tubeworm</name>
    <dbReference type="NCBI Taxonomy" id="27915"/>
    <lineage>
        <taxon>Eukaryota</taxon>
        <taxon>Metazoa</taxon>
        <taxon>Spiralia</taxon>
        <taxon>Lophotrochozoa</taxon>
        <taxon>Annelida</taxon>
        <taxon>Polychaeta</taxon>
        <taxon>Sedentaria</taxon>
        <taxon>Canalipalpata</taxon>
        <taxon>Sabellida</taxon>
        <taxon>Siboglinidae</taxon>
        <taxon>Ridgeia</taxon>
    </lineage>
</organism>
<protein>
    <recommendedName>
        <fullName evidence="8">SSD domain-containing protein</fullName>
    </recommendedName>
</protein>
<feature type="transmembrane region" description="Helical" evidence="7">
    <location>
        <begin position="458"/>
        <end position="479"/>
    </location>
</feature>
<evidence type="ECO:0000256" key="3">
    <source>
        <dbReference type="ARBA" id="ARBA00022989"/>
    </source>
</evidence>
<feature type="transmembrane region" description="Helical" evidence="7">
    <location>
        <begin position="893"/>
        <end position="915"/>
    </location>
</feature>
<evidence type="ECO:0000313" key="9">
    <source>
        <dbReference type="EMBL" id="KAK2193369.1"/>
    </source>
</evidence>
<proteinExistence type="inferred from homology"/>
<accession>A0AAD9PES4</accession>
<feature type="transmembrane region" description="Helical" evidence="7">
    <location>
        <begin position="386"/>
        <end position="408"/>
    </location>
</feature>
<comment type="subcellular location">
    <subcellularLocation>
        <location evidence="1">Membrane</location>
        <topology evidence="1">Multi-pass membrane protein</topology>
    </subcellularLocation>
</comment>
<dbReference type="PROSITE" id="PS50156">
    <property type="entry name" value="SSD"/>
    <property type="match status" value="2"/>
</dbReference>
<dbReference type="PANTHER" id="PTHR45951">
    <property type="entry name" value="PROTEIN DISPATCHED-RELATED"/>
    <property type="match status" value="1"/>
</dbReference>
<feature type="domain" description="SSD" evidence="8">
    <location>
        <begin position="917"/>
        <end position="1046"/>
    </location>
</feature>
<gene>
    <name evidence="9" type="ORF">NP493_15g08017</name>
</gene>
<comment type="similarity">
    <text evidence="6">Belongs to the dispatched family.</text>
</comment>
<dbReference type="SUPFAM" id="SSF82866">
    <property type="entry name" value="Multidrug efflux transporter AcrB transmembrane domain"/>
    <property type="match status" value="2"/>
</dbReference>
<evidence type="ECO:0000259" key="8">
    <source>
        <dbReference type="PROSITE" id="PS50156"/>
    </source>
</evidence>
<feature type="transmembrane region" description="Helical" evidence="7">
    <location>
        <begin position="575"/>
        <end position="595"/>
    </location>
</feature>
<dbReference type="Proteomes" id="UP001209878">
    <property type="component" value="Unassembled WGS sequence"/>
</dbReference>
<comment type="caution">
    <text evidence="9">The sequence shown here is derived from an EMBL/GenBank/DDBJ whole genome shotgun (WGS) entry which is preliminary data.</text>
</comment>
<dbReference type="InterPro" id="IPR000731">
    <property type="entry name" value="SSD"/>
</dbReference>
<evidence type="ECO:0000256" key="7">
    <source>
        <dbReference type="SAM" id="Phobius"/>
    </source>
</evidence>
<name>A0AAD9PES4_RIDPI</name>
<dbReference type="EMBL" id="JAODUO010000014">
    <property type="protein sequence ID" value="KAK2193369.1"/>
    <property type="molecule type" value="Genomic_DNA"/>
</dbReference>
<sequence>MATSRNDISGTDVDVALDTRPGIANGETGQNITTMDIADSDVIAEEIERKKRELTPLRYCRFIAENPKMAFVAQARWGGTSDPADSGVRDTLYEVGMTLGGHILMVVVTNVLSATGYDIIPTTALNDTTLNIRTSDDYLRHMAWLNRFEDGTIMWRGFVTEDQNSTQMPRSQKGDVLELFFERENGNVFTKANLQKMKEIENEFWNNSEFQSSFCMRNRTAPHNCLKPVSVLRYFDGTYKGVDPILFDPDFDNIPRVLNVARMNNQTRAALYYSLGTNSIITATRASATIVREKIFLGMPLEGYENVSDQAREQFKAIQKFTVANFKPIGQKYFSEGAGDMDFFYSSLTLLIDALESFIYRDLSLVIGSMLFIVLFLLFQTRSFWVSGWAIFGILTGFFGANLIYRIVLDFRYFGFFNILAIFILLCIGADDVFVFFDTWKFSAHYQYKSLAHRLSDCYRKAAGAMLYTSLTTAVAFAVSAASPLLGISTFGVFSALLIFINYISVIVFFPTVIVTYHIYWENYRCCCCCPRNAISVADLNDTTPAASTAKGGKRHGIIVRFFSGPYFRLITHPVARWVILGFFASIIAASIYFVTRLKINDEQIKLLEGNNNFGRYIAKAFSAFPPQDDSMTTHVMLVWGLKKQDMDKCGHTDHLCKGSTVWDDSFNLNSPDAQQALLGFCRKLKTMSKEERERLHIRDELLSGEPEVDCFLDDMNSFYLSEQDREVFGSRVYPNDTSLAVPVGEVKGRLVMDANPVIYSSTRPANFSRYFEVMTSFWLYNAFQPPVPSPQFFKYAGLLGESEIPGETVSVELPSRGQTFSYVYGTRLRYAAVKVSTDINMASLGYKEGLPIRDAWEDFMTKEKKHMPESLQGGFQMTPNTLWHWLAVQKTLVVSAMTGIGAGLAVALPILIFATSNVLTGLLATCSIVLSTLCVVAVIPLAGWKFGVLESLNLTLVVGLSVDYVVHLAEGYSRSSHSKRLGRLHDALAQVGISVLSGACTTLGGSAFMLLAVISFFVKFGAFLFATILFSIVFALGFFSTLLGILGPEDDRGSIKPFKSWLWKVVTCKVCKEKAYDITDRPNV</sequence>
<keyword evidence="5" id="KW-0325">Glycoprotein</keyword>
<dbReference type="GO" id="GO:0016020">
    <property type="term" value="C:membrane"/>
    <property type="evidence" value="ECO:0007669"/>
    <property type="project" value="UniProtKB-SubCell"/>
</dbReference>
<dbReference type="Pfam" id="PF12349">
    <property type="entry name" value="Sterol-sensing"/>
    <property type="match status" value="1"/>
</dbReference>
<dbReference type="InterPro" id="IPR053958">
    <property type="entry name" value="HMGCR/SNAP/NPC1-like_SSD"/>
</dbReference>
<evidence type="ECO:0000313" key="10">
    <source>
        <dbReference type="Proteomes" id="UP001209878"/>
    </source>
</evidence>
<reference evidence="9" key="1">
    <citation type="journal article" date="2023" name="Mol. Biol. Evol.">
        <title>Third-Generation Sequencing Reveals the Adaptive Role of the Epigenome in Three Deep-Sea Polychaetes.</title>
        <authorList>
            <person name="Perez M."/>
            <person name="Aroh O."/>
            <person name="Sun Y."/>
            <person name="Lan Y."/>
            <person name="Juniper S.K."/>
            <person name="Young C.R."/>
            <person name="Angers B."/>
            <person name="Qian P.Y."/>
        </authorList>
    </citation>
    <scope>NUCLEOTIDE SEQUENCE</scope>
    <source>
        <strain evidence="9">R07B-5</strain>
    </source>
</reference>
<keyword evidence="10" id="KW-1185">Reference proteome</keyword>
<feature type="transmembrane region" description="Helical" evidence="7">
    <location>
        <begin position="491"/>
        <end position="515"/>
    </location>
</feature>
<dbReference type="AlphaFoldDB" id="A0AAD9PES4"/>
<keyword evidence="2 7" id="KW-0812">Transmembrane</keyword>
<evidence type="ECO:0000256" key="1">
    <source>
        <dbReference type="ARBA" id="ARBA00004141"/>
    </source>
</evidence>
<feature type="domain" description="SSD" evidence="8">
    <location>
        <begin position="423"/>
        <end position="516"/>
    </location>
</feature>
<keyword evidence="4 7" id="KW-0472">Membrane</keyword>
<evidence type="ECO:0000256" key="4">
    <source>
        <dbReference type="ARBA" id="ARBA00023136"/>
    </source>
</evidence>
<dbReference type="Gene3D" id="1.20.1640.10">
    <property type="entry name" value="Multidrug efflux transporter AcrB transmembrane domain"/>
    <property type="match status" value="2"/>
</dbReference>
<feature type="transmembrane region" description="Helical" evidence="7">
    <location>
        <begin position="1024"/>
        <end position="1047"/>
    </location>
</feature>
<dbReference type="InterPro" id="IPR052081">
    <property type="entry name" value="Dispatched_Hh_regulator"/>
</dbReference>
<evidence type="ECO:0000256" key="5">
    <source>
        <dbReference type="ARBA" id="ARBA00023180"/>
    </source>
</evidence>
<evidence type="ECO:0000256" key="2">
    <source>
        <dbReference type="ARBA" id="ARBA00022692"/>
    </source>
</evidence>
<dbReference type="GO" id="GO:0022857">
    <property type="term" value="F:transmembrane transporter activity"/>
    <property type="evidence" value="ECO:0007669"/>
    <property type="project" value="TreeGrafter"/>
</dbReference>
<keyword evidence="3 7" id="KW-1133">Transmembrane helix</keyword>